<evidence type="ECO:0000313" key="6">
    <source>
        <dbReference type="Proteomes" id="UP000006757"/>
    </source>
</evidence>
<dbReference type="PANTHER" id="PTHR43103:SF5">
    <property type="entry name" value="4-EPIMERASE, PUTATIVE (AFU_ORTHOLOGUE AFUA_7G00360)-RELATED"/>
    <property type="match status" value="1"/>
</dbReference>
<name>K1WKI8_TRIAC</name>
<dbReference type="Pfam" id="PF01370">
    <property type="entry name" value="Epimerase"/>
    <property type="match status" value="1"/>
</dbReference>
<dbReference type="Proteomes" id="UP000006757">
    <property type="component" value="Unassembled WGS sequence"/>
</dbReference>
<keyword evidence="2" id="KW-0560">Oxidoreductase</keyword>
<keyword evidence="6" id="KW-1185">Reference proteome</keyword>
<reference evidence="5 6" key="1">
    <citation type="journal article" date="2012" name="Eukaryot. Cell">
        <title>Genome sequence of the Trichosporon asahii environmental strain CBS 8904.</title>
        <authorList>
            <person name="Yang R.Y."/>
            <person name="Li H.T."/>
            <person name="Zhu H."/>
            <person name="Zhou G.P."/>
            <person name="Wang M."/>
            <person name="Wang L."/>
        </authorList>
    </citation>
    <scope>NUCLEOTIDE SEQUENCE [LARGE SCALE GENOMIC DNA]</scope>
    <source>
        <strain evidence="5 6">CBS 8904</strain>
    </source>
</reference>
<dbReference type="EMBL" id="AMBO01000310">
    <property type="protein sequence ID" value="EKD01819.1"/>
    <property type="molecule type" value="Genomic_DNA"/>
</dbReference>
<protein>
    <recommendedName>
        <fullName evidence="4">NAD-dependent epimerase/dehydratase domain-containing protein</fullName>
    </recommendedName>
</protein>
<accession>K1WKI8</accession>
<evidence type="ECO:0000256" key="3">
    <source>
        <dbReference type="ARBA" id="ARBA00023027"/>
    </source>
</evidence>
<evidence type="ECO:0000256" key="1">
    <source>
        <dbReference type="ARBA" id="ARBA00007637"/>
    </source>
</evidence>
<keyword evidence="3" id="KW-0520">NAD</keyword>
<dbReference type="eggNOG" id="ENOG502S4NR">
    <property type="taxonomic scope" value="Eukaryota"/>
</dbReference>
<dbReference type="HOGENOM" id="CLU_053163_1_0_1"/>
<dbReference type="InParanoid" id="K1WKI8"/>
<dbReference type="OrthoDB" id="202470at2759"/>
<dbReference type="AlphaFoldDB" id="K1WKI8"/>
<gene>
    <name evidence="5" type="ORF">A1Q2_03882</name>
</gene>
<feature type="domain" description="NAD-dependent epimerase/dehydratase" evidence="4">
    <location>
        <begin position="4"/>
        <end position="96"/>
    </location>
</feature>
<dbReference type="InterPro" id="IPR036291">
    <property type="entry name" value="NAD(P)-bd_dom_sf"/>
</dbReference>
<sequence length="261" mass="28617">MLTIAITGSNGEVGKRTVLEALKDGHSVIGMDQGDEAKLAPGVDEELRKRFTYKQADLKNRDAFLGAARGSDAMIHLAAVFKKEGVPESSQLPEHVAAYRARAGTPPTDLGPEHGMGRRGRTQLELQARAFARKHGMRVACIRPHWVIPESLAYDPEKLAATGGLANDLWAWTSEGQAARAFLLGLTAPASTFPEGTSEAFFVVAPTTVRREPTKNLIKEHFPEVTDWKCDFDGNEGLYDCSKAERMLGWTERGFPWSPVE</sequence>
<dbReference type="PANTHER" id="PTHR43103">
    <property type="entry name" value="NUCLEOSIDE-DIPHOSPHATE-SUGAR EPIMERASE"/>
    <property type="match status" value="1"/>
</dbReference>
<dbReference type="STRING" id="1220162.K1WKI8"/>
<evidence type="ECO:0000259" key="4">
    <source>
        <dbReference type="Pfam" id="PF01370"/>
    </source>
</evidence>
<dbReference type="InterPro" id="IPR001509">
    <property type="entry name" value="Epimerase_deHydtase"/>
</dbReference>
<comment type="similarity">
    <text evidence="1">Belongs to the NAD(P)-dependent epimerase/dehydratase family.</text>
</comment>
<organism evidence="5 6">
    <name type="scientific">Trichosporon asahii var. asahii (strain CBS 8904)</name>
    <name type="common">Yeast</name>
    <dbReference type="NCBI Taxonomy" id="1220162"/>
    <lineage>
        <taxon>Eukaryota</taxon>
        <taxon>Fungi</taxon>
        <taxon>Dikarya</taxon>
        <taxon>Basidiomycota</taxon>
        <taxon>Agaricomycotina</taxon>
        <taxon>Tremellomycetes</taxon>
        <taxon>Trichosporonales</taxon>
        <taxon>Trichosporonaceae</taxon>
        <taxon>Trichosporon</taxon>
    </lineage>
</organism>
<comment type="caution">
    <text evidence="5">The sequence shown here is derived from an EMBL/GenBank/DDBJ whole genome shotgun (WGS) entry which is preliminary data.</text>
</comment>
<dbReference type="SUPFAM" id="SSF51735">
    <property type="entry name" value="NAD(P)-binding Rossmann-fold domains"/>
    <property type="match status" value="1"/>
</dbReference>
<evidence type="ECO:0000256" key="2">
    <source>
        <dbReference type="ARBA" id="ARBA00023002"/>
    </source>
</evidence>
<dbReference type="GO" id="GO:0016491">
    <property type="term" value="F:oxidoreductase activity"/>
    <property type="evidence" value="ECO:0007669"/>
    <property type="project" value="UniProtKB-KW"/>
</dbReference>
<dbReference type="Gene3D" id="3.40.50.720">
    <property type="entry name" value="NAD(P)-binding Rossmann-like Domain"/>
    <property type="match status" value="2"/>
</dbReference>
<evidence type="ECO:0000313" key="5">
    <source>
        <dbReference type="EMBL" id="EKD01819.1"/>
    </source>
</evidence>
<proteinExistence type="inferred from homology"/>